<evidence type="ECO:0000313" key="2">
    <source>
        <dbReference type="EMBL" id="GAA3661167.1"/>
    </source>
</evidence>
<reference evidence="3" key="1">
    <citation type="journal article" date="2019" name="Int. J. Syst. Evol. Microbiol.">
        <title>The Global Catalogue of Microorganisms (GCM) 10K type strain sequencing project: providing services to taxonomists for standard genome sequencing and annotation.</title>
        <authorList>
            <consortium name="The Broad Institute Genomics Platform"/>
            <consortium name="The Broad Institute Genome Sequencing Center for Infectious Disease"/>
            <person name="Wu L."/>
            <person name="Ma J."/>
        </authorList>
    </citation>
    <scope>NUCLEOTIDE SEQUENCE [LARGE SCALE GENOMIC DNA]</scope>
    <source>
        <strain evidence="3">JCM 16904</strain>
    </source>
</reference>
<evidence type="ECO:0000313" key="3">
    <source>
        <dbReference type="Proteomes" id="UP001500902"/>
    </source>
</evidence>
<dbReference type="Pfam" id="PF13460">
    <property type="entry name" value="NAD_binding_10"/>
    <property type="match status" value="1"/>
</dbReference>
<protein>
    <submittedName>
        <fullName evidence="2">NAD(P)H-binding protein</fullName>
    </submittedName>
</protein>
<accession>A0ABP7BHW5</accession>
<gene>
    <name evidence="2" type="ORF">GCM10022224_025740</name>
</gene>
<dbReference type="PANTHER" id="PTHR43355">
    <property type="entry name" value="FLAVIN REDUCTASE (NADPH)"/>
    <property type="match status" value="1"/>
</dbReference>
<name>A0ABP7BHW5_9ACTN</name>
<comment type="caution">
    <text evidence="2">The sequence shown here is derived from an EMBL/GenBank/DDBJ whole genome shotgun (WGS) entry which is preliminary data.</text>
</comment>
<dbReference type="InterPro" id="IPR051606">
    <property type="entry name" value="Polyketide_Oxido-like"/>
</dbReference>
<keyword evidence="3" id="KW-1185">Reference proteome</keyword>
<sequence length="240" mass="25253">MRIGVFGATGVIGSRVVAEAVERGHQVVAFTRDAARIPPEASDPAEVTLGGVTAGGVTWRVADVLDVADVVGALQGLDVVVNALNSGRDIPDTIANADVLPSAARVLLEALESHPVARLIVIGGAGSLEVRPGLQVVDVEGFAEGLPQALQVPPEYVKVVLAHREALGLYRLSNRNWTYVSPSAGRVEPGARTGRFRTGGDRLLVREDGTCDISAEDLAVAVIDEAEAPRHVQRRFTVGY</sequence>
<organism evidence="2 3">
    <name type="scientific">Nonomuraea antimicrobica</name>
    <dbReference type="NCBI Taxonomy" id="561173"/>
    <lineage>
        <taxon>Bacteria</taxon>
        <taxon>Bacillati</taxon>
        <taxon>Actinomycetota</taxon>
        <taxon>Actinomycetes</taxon>
        <taxon>Streptosporangiales</taxon>
        <taxon>Streptosporangiaceae</taxon>
        <taxon>Nonomuraea</taxon>
    </lineage>
</organism>
<dbReference type="SUPFAM" id="SSF51735">
    <property type="entry name" value="NAD(P)-binding Rossmann-fold domains"/>
    <property type="match status" value="1"/>
</dbReference>
<dbReference type="InterPro" id="IPR016040">
    <property type="entry name" value="NAD(P)-bd_dom"/>
</dbReference>
<dbReference type="RefSeq" id="WP_344876455.1">
    <property type="nucleotide sequence ID" value="NZ_BAAAZP010000048.1"/>
</dbReference>
<feature type="domain" description="NAD(P)-binding" evidence="1">
    <location>
        <begin position="7"/>
        <end position="227"/>
    </location>
</feature>
<proteinExistence type="predicted"/>
<dbReference type="Proteomes" id="UP001500902">
    <property type="component" value="Unassembled WGS sequence"/>
</dbReference>
<dbReference type="InterPro" id="IPR036291">
    <property type="entry name" value="NAD(P)-bd_dom_sf"/>
</dbReference>
<dbReference type="PANTHER" id="PTHR43355:SF2">
    <property type="entry name" value="FLAVIN REDUCTASE (NADPH)"/>
    <property type="match status" value="1"/>
</dbReference>
<dbReference type="Gene3D" id="3.40.50.720">
    <property type="entry name" value="NAD(P)-binding Rossmann-like Domain"/>
    <property type="match status" value="1"/>
</dbReference>
<dbReference type="EMBL" id="BAAAZP010000048">
    <property type="protein sequence ID" value="GAA3661167.1"/>
    <property type="molecule type" value="Genomic_DNA"/>
</dbReference>
<evidence type="ECO:0000259" key="1">
    <source>
        <dbReference type="Pfam" id="PF13460"/>
    </source>
</evidence>